<gene>
    <name evidence="1" type="ORF">SAMN05421736_102344</name>
</gene>
<dbReference type="OrthoDB" id="2890131at2"/>
<evidence type="ECO:0000313" key="2">
    <source>
        <dbReference type="Proteomes" id="UP000198935"/>
    </source>
</evidence>
<proteinExistence type="predicted"/>
<reference evidence="2" key="1">
    <citation type="submission" date="2016-10" db="EMBL/GenBank/DDBJ databases">
        <authorList>
            <person name="Varghese N."/>
            <person name="Submissions S."/>
        </authorList>
    </citation>
    <scope>NUCLEOTIDE SEQUENCE [LARGE SCALE GENOMIC DNA]</scope>
    <source>
        <strain evidence="2">SP</strain>
    </source>
</reference>
<keyword evidence="2" id="KW-1185">Reference proteome</keyword>
<name>A0A1H3L3Q0_9BACI</name>
<dbReference type="STRING" id="1503961.SAMN05421736_102344"/>
<evidence type="ECO:0000313" key="1">
    <source>
        <dbReference type="EMBL" id="SDY58876.1"/>
    </source>
</evidence>
<dbReference type="EMBL" id="FNPI01000002">
    <property type="protein sequence ID" value="SDY58876.1"/>
    <property type="molecule type" value="Genomic_DNA"/>
</dbReference>
<dbReference type="Proteomes" id="UP000198935">
    <property type="component" value="Unassembled WGS sequence"/>
</dbReference>
<sequence length="94" mass="10821">MMVKDLVETRELMTEETNDNVYVVYERFENVDCHCEGEIVEEIECDPEELIQVFTGKADTSLVCVKKYSVGVDFSSVEAILNDIRKNHSNYLAH</sequence>
<accession>A0A1H3L3Q0</accession>
<protein>
    <submittedName>
        <fullName evidence="1">Uncharacterized protein</fullName>
    </submittedName>
</protein>
<dbReference type="AlphaFoldDB" id="A0A1H3L3Q0"/>
<organism evidence="1 2">
    <name type="scientific">Evansella caseinilytica</name>
    <dbReference type="NCBI Taxonomy" id="1503961"/>
    <lineage>
        <taxon>Bacteria</taxon>
        <taxon>Bacillati</taxon>
        <taxon>Bacillota</taxon>
        <taxon>Bacilli</taxon>
        <taxon>Bacillales</taxon>
        <taxon>Bacillaceae</taxon>
        <taxon>Evansella</taxon>
    </lineage>
</organism>